<evidence type="ECO:0000256" key="1">
    <source>
        <dbReference type="SAM" id="MobiDB-lite"/>
    </source>
</evidence>
<dbReference type="Proteomes" id="UP001152484">
    <property type="component" value="Unassembled WGS sequence"/>
</dbReference>
<dbReference type="EMBL" id="CAMAPE010000054">
    <property type="protein sequence ID" value="CAH9111101.1"/>
    <property type="molecule type" value="Genomic_DNA"/>
</dbReference>
<gene>
    <name evidence="2" type="ORF">CEURO_LOCUS19092</name>
</gene>
<protein>
    <submittedName>
        <fullName evidence="2">Uncharacterized protein</fullName>
    </submittedName>
</protein>
<reference evidence="2" key="1">
    <citation type="submission" date="2022-07" db="EMBL/GenBank/DDBJ databases">
        <authorList>
            <person name="Macas J."/>
            <person name="Novak P."/>
            <person name="Neumann P."/>
        </authorList>
    </citation>
    <scope>NUCLEOTIDE SEQUENCE</scope>
</reference>
<organism evidence="2 3">
    <name type="scientific">Cuscuta europaea</name>
    <name type="common">European dodder</name>
    <dbReference type="NCBI Taxonomy" id="41803"/>
    <lineage>
        <taxon>Eukaryota</taxon>
        <taxon>Viridiplantae</taxon>
        <taxon>Streptophyta</taxon>
        <taxon>Embryophyta</taxon>
        <taxon>Tracheophyta</taxon>
        <taxon>Spermatophyta</taxon>
        <taxon>Magnoliopsida</taxon>
        <taxon>eudicotyledons</taxon>
        <taxon>Gunneridae</taxon>
        <taxon>Pentapetalae</taxon>
        <taxon>asterids</taxon>
        <taxon>lamiids</taxon>
        <taxon>Solanales</taxon>
        <taxon>Convolvulaceae</taxon>
        <taxon>Cuscuteae</taxon>
        <taxon>Cuscuta</taxon>
        <taxon>Cuscuta subgen. Cuscuta</taxon>
    </lineage>
</organism>
<feature type="region of interest" description="Disordered" evidence="1">
    <location>
        <begin position="58"/>
        <end position="82"/>
    </location>
</feature>
<name>A0A9P0ZUD9_CUSEU</name>
<dbReference type="AlphaFoldDB" id="A0A9P0ZUD9"/>
<comment type="caution">
    <text evidence="2">The sequence shown here is derived from an EMBL/GenBank/DDBJ whole genome shotgun (WGS) entry which is preliminary data.</text>
</comment>
<sequence length="99" mass="11063">MGKKGSGCFSGVKKAFQNSSNDLAMEKKVRFVKHYDMKESRVDRKQNKTESVKVVSLDHFPDSPTSNVTDEKSDDDSCPEATQDCQHAIIVAGWRPQSL</sequence>
<evidence type="ECO:0000313" key="2">
    <source>
        <dbReference type="EMBL" id="CAH9111101.1"/>
    </source>
</evidence>
<keyword evidence="3" id="KW-1185">Reference proteome</keyword>
<evidence type="ECO:0000313" key="3">
    <source>
        <dbReference type="Proteomes" id="UP001152484"/>
    </source>
</evidence>
<accession>A0A9P0ZUD9</accession>
<proteinExistence type="predicted"/>